<comment type="caution">
    <text evidence="2">The sequence shown here is derived from an EMBL/GenBank/DDBJ whole genome shotgun (WGS) entry which is preliminary data.</text>
</comment>
<dbReference type="EMBL" id="MU854333">
    <property type="protein sequence ID" value="KAK4042957.1"/>
    <property type="molecule type" value="Genomic_DNA"/>
</dbReference>
<feature type="compositionally biased region" description="Low complexity" evidence="1">
    <location>
        <begin position="459"/>
        <end position="470"/>
    </location>
</feature>
<sequence length="554" mass="63576">MVESAGTEFRQSLASLSAPYQRGSDWARVREDAIVFPPARSKRGSKGPRSLVAMCLRVLADNIAAASRDSIWHLPEHLKWALWRELYPRNMAFQTWKIVSGVLWGASYIRADSGTNKPHDEAFLMSMFRYCQEIVNPPCDLSVYTAPFMEMETDLVYLCIDNVARFQTHELISLAKLPQLVVLELIERDAADSRIGDGLIQGWSEVDIMPFRHLRVLKITSRTHWVSERRLEFFLELPRLEILDITATPKSRLRTSSRVKDIVARCGWKITEPSGSLFVSYAEAYLDGRIAVHPVGVEGLKGLFENDRQRVSWVDEPRWLIYQQWEKDVEQRAEERDAEGRPSRDEPDPEEPDFRDYIDDNWQALLRGDHPLSANASPRTRHPEEMSDDQVFWFLALLDQKNRDAKIDDVVQEEAAGVTLPIEQFISLRLRNPSNTGGQTRRLLNSERLIFSRCREAAAARSRSATAPRPEASEVERHRDPAPSSFSRREDPLESSQEDSWESREEDSQHHAPAPSWVPRPDDRREKDLKPRKRQKRSAGDLLSSFGVPQGKTV</sequence>
<accession>A0AAN6PLI6</accession>
<evidence type="ECO:0000313" key="2">
    <source>
        <dbReference type="EMBL" id="KAK4042957.1"/>
    </source>
</evidence>
<protein>
    <submittedName>
        <fullName evidence="2">Uncharacterized protein</fullName>
    </submittedName>
</protein>
<reference evidence="3" key="1">
    <citation type="journal article" date="2023" name="Mol. Phylogenet. Evol.">
        <title>Genome-scale phylogeny and comparative genomics of the fungal order Sordariales.</title>
        <authorList>
            <person name="Hensen N."/>
            <person name="Bonometti L."/>
            <person name="Westerberg I."/>
            <person name="Brannstrom I.O."/>
            <person name="Guillou S."/>
            <person name="Cros-Aarteil S."/>
            <person name="Calhoun S."/>
            <person name="Haridas S."/>
            <person name="Kuo A."/>
            <person name="Mondo S."/>
            <person name="Pangilinan J."/>
            <person name="Riley R."/>
            <person name="LaButti K."/>
            <person name="Andreopoulos B."/>
            <person name="Lipzen A."/>
            <person name="Chen C."/>
            <person name="Yan M."/>
            <person name="Daum C."/>
            <person name="Ng V."/>
            <person name="Clum A."/>
            <person name="Steindorff A."/>
            <person name="Ohm R.A."/>
            <person name="Martin F."/>
            <person name="Silar P."/>
            <person name="Natvig D.O."/>
            <person name="Lalanne C."/>
            <person name="Gautier V."/>
            <person name="Ament-Velasquez S.L."/>
            <person name="Kruys A."/>
            <person name="Hutchinson M.I."/>
            <person name="Powell A.J."/>
            <person name="Barry K."/>
            <person name="Miller A.N."/>
            <person name="Grigoriev I.V."/>
            <person name="Debuchy R."/>
            <person name="Gladieux P."/>
            <person name="Hiltunen Thoren M."/>
            <person name="Johannesson H."/>
        </authorList>
    </citation>
    <scope>NUCLEOTIDE SEQUENCE [LARGE SCALE GENOMIC DNA]</scope>
    <source>
        <strain evidence="3">CBS 284.82</strain>
    </source>
</reference>
<dbReference type="AlphaFoldDB" id="A0AAN6PLI6"/>
<keyword evidence="3" id="KW-1185">Reference proteome</keyword>
<evidence type="ECO:0000313" key="3">
    <source>
        <dbReference type="Proteomes" id="UP001303115"/>
    </source>
</evidence>
<organism evidence="2 3">
    <name type="scientific">Parachaetomium inaequale</name>
    <dbReference type="NCBI Taxonomy" id="2588326"/>
    <lineage>
        <taxon>Eukaryota</taxon>
        <taxon>Fungi</taxon>
        <taxon>Dikarya</taxon>
        <taxon>Ascomycota</taxon>
        <taxon>Pezizomycotina</taxon>
        <taxon>Sordariomycetes</taxon>
        <taxon>Sordariomycetidae</taxon>
        <taxon>Sordariales</taxon>
        <taxon>Chaetomiaceae</taxon>
        <taxon>Parachaetomium</taxon>
    </lineage>
</organism>
<feature type="region of interest" description="Disordered" evidence="1">
    <location>
        <begin position="331"/>
        <end position="355"/>
    </location>
</feature>
<evidence type="ECO:0000256" key="1">
    <source>
        <dbReference type="SAM" id="MobiDB-lite"/>
    </source>
</evidence>
<proteinExistence type="predicted"/>
<feature type="compositionally biased region" description="Basic and acidic residues" evidence="1">
    <location>
        <begin position="520"/>
        <end position="529"/>
    </location>
</feature>
<feature type="compositionally biased region" description="Basic and acidic residues" evidence="1">
    <location>
        <begin position="501"/>
        <end position="510"/>
    </location>
</feature>
<gene>
    <name evidence="2" type="ORF">C8A01DRAFT_13467</name>
</gene>
<name>A0AAN6PLI6_9PEZI</name>
<feature type="region of interest" description="Disordered" evidence="1">
    <location>
        <begin position="459"/>
        <end position="554"/>
    </location>
</feature>
<dbReference type="Proteomes" id="UP001303115">
    <property type="component" value="Unassembled WGS sequence"/>
</dbReference>
<feature type="compositionally biased region" description="Basic and acidic residues" evidence="1">
    <location>
        <begin position="471"/>
        <end position="492"/>
    </location>
</feature>